<accession>A0A397PDN0</accession>
<dbReference type="EMBL" id="QXDC01000002">
    <property type="protein sequence ID" value="RIA46039.1"/>
    <property type="molecule type" value="Genomic_DNA"/>
</dbReference>
<dbReference type="AlphaFoldDB" id="A0A397PDN0"/>
<protein>
    <submittedName>
        <fullName evidence="1">Uncharacterized protein</fullName>
    </submittedName>
</protein>
<comment type="caution">
    <text evidence="1">The sequence shown here is derived from an EMBL/GenBank/DDBJ whole genome shotgun (WGS) entry which is preliminary data.</text>
</comment>
<evidence type="ECO:0000313" key="2">
    <source>
        <dbReference type="Proteomes" id="UP000266568"/>
    </source>
</evidence>
<keyword evidence="2" id="KW-1185">Reference proteome</keyword>
<name>A0A397PDN0_9SPHN</name>
<dbReference type="Proteomes" id="UP000266568">
    <property type="component" value="Unassembled WGS sequence"/>
</dbReference>
<organism evidence="1 2">
    <name type="scientific">Hephaestia caeni</name>
    <dbReference type="NCBI Taxonomy" id="645617"/>
    <lineage>
        <taxon>Bacteria</taxon>
        <taxon>Pseudomonadati</taxon>
        <taxon>Pseudomonadota</taxon>
        <taxon>Alphaproteobacteria</taxon>
        <taxon>Sphingomonadales</taxon>
        <taxon>Sphingomonadaceae</taxon>
        <taxon>Hephaestia</taxon>
    </lineage>
</organism>
<proteinExistence type="predicted"/>
<reference evidence="1 2" key="1">
    <citation type="submission" date="2018-08" db="EMBL/GenBank/DDBJ databases">
        <title>Genomic Encyclopedia of Type Strains, Phase IV (KMG-IV): sequencing the most valuable type-strain genomes for metagenomic binning, comparative biology and taxonomic classification.</title>
        <authorList>
            <person name="Goeker M."/>
        </authorList>
    </citation>
    <scope>NUCLEOTIDE SEQUENCE [LARGE SCALE GENOMIC DNA]</scope>
    <source>
        <strain evidence="1 2">DSM 25527</strain>
    </source>
</reference>
<dbReference type="RefSeq" id="WP_004211493.1">
    <property type="nucleotide sequence ID" value="NZ_QXDC01000002.1"/>
</dbReference>
<dbReference type="OrthoDB" id="7447671at2"/>
<evidence type="ECO:0000313" key="1">
    <source>
        <dbReference type="EMBL" id="RIA46039.1"/>
    </source>
</evidence>
<gene>
    <name evidence="1" type="ORF">DFR49_0568</name>
</gene>
<sequence length="153" mass="17040">MEIIVTRSRIAGTLPHYEYRALVSADAIDEVRRKRVCVIKAPAVAGRVPCLRIAPVIAPDRYFELNSAARDALGLRLGALARRIETLIVRIIFPEMTADFLRPVFTLDHDPGDACTMTDIDDLTGAYDRLGPIFDILTAFDLGLRQDCERRAA</sequence>